<dbReference type="eggNOG" id="ENOG502RZDX">
    <property type="taxonomic scope" value="Eukaryota"/>
</dbReference>
<keyword evidence="5" id="KW-0479">Metal-binding</keyword>
<dbReference type="OrthoDB" id="5960141at2759"/>
<accession>D6WCE2</accession>
<keyword evidence="2" id="KW-0540">Nuclease</keyword>
<keyword evidence="6" id="KW-0732">Signal</keyword>
<dbReference type="InterPro" id="IPR044925">
    <property type="entry name" value="His-Me_finger_sf"/>
</dbReference>
<feature type="active site" description="Proton acceptor" evidence="4">
    <location>
        <position position="228"/>
    </location>
</feature>
<sequence length="400" mass="44385">MLLPALFLLLQVSLGDFFILRAPDCNIQISNLDPEPIVVDGTYTFLYAAPDASSVLVKSGETIIISCPGGEITVGSTSFNSTVSATCVSNSDFSVGSATINFNQIVCSWNPFHTARYTGKLCEKQGKEIEVGFVINENFAREITICFDNANLNTLYSSYEITKSIGHHESGVSRPFFIEDDFYNLDVKVNSLYVRGGQRTTINSLLGLPAGSTKYIQDGNDFYLARGHFAAKADFVYAPQQTATFHYVNVAPQWQSFNGYNWNQVESDVRDYAEKNGIDLKMYTGTYGVTTLPHEETGEETPLYLYIGSNGIQGIAVPELYWKVAYNPETQLGVALLGINNPYQKDINKSIICEDVSAKINWLHWNASDTKAGYSYACEVDAFRKRVTYLPDFVVKGLLL</sequence>
<comment type="similarity">
    <text evidence="1">Belongs to the DNA/RNA non-specific endonuclease family.</text>
</comment>
<dbReference type="GO" id="GO:0004521">
    <property type="term" value="F:RNA endonuclease activity"/>
    <property type="evidence" value="ECO:0000318"/>
    <property type="project" value="GO_Central"/>
</dbReference>
<dbReference type="PANTHER" id="PTHR13966:SF19">
    <property type="entry name" value="NUCLEASE EXOG, MITOCHONDRIAL"/>
    <property type="match status" value="1"/>
</dbReference>
<dbReference type="FunFam" id="3.40.570.10:FF:000007">
    <property type="entry name" value="Alkaline nuclease"/>
    <property type="match status" value="1"/>
</dbReference>
<dbReference type="EMBL" id="KQ971311">
    <property type="protein sequence ID" value="EEZ98887.1"/>
    <property type="molecule type" value="Genomic_DNA"/>
</dbReference>
<evidence type="ECO:0000256" key="2">
    <source>
        <dbReference type="ARBA" id="ARBA00022722"/>
    </source>
</evidence>
<feature type="binding site" evidence="5">
    <location>
        <position position="258"/>
    </location>
    <ligand>
        <name>Mg(2+)</name>
        <dbReference type="ChEBI" id="CHEBI:18420"/>
        <note>catalytic</note>
    </ligand>
</feature>
<evidence type="ECO:0000259" key="7">
    <source>
        <dbReference type="SMART" id="SM00892"/>
    </source>
</evidence>
<dbReference type="STRING" id="7070.D6WCE2"/>
<dbReference type="SUPFAM" id="SSF54060">
    <property type="entry name" value="His-Me finger endonucleases"/>
    <property type="match status" value="1"/>
</dbReference>
<dbReference type="GO" id="GO:0006309">
    <property type="term" value="P:apoptotic DNA fragmentation"/>
    <property type="evidence" value="ECO:0000318"/>
    <property type="project" value="GO_Central"/>
</dbReference>
<dbReference type="GO" id="GO:0000014">
    <property type="term" value="F:single-stranded DNA endodeoxyribonuclease activity"/>
    <property type="evidence" value="ECO:0000318"/>
    <property type="project" value="GO_Central"/>
</dbReference>
<feature type="chain" id="PRO_5012384155" description="DNA/RNA non-specific endonuclease/pyrophosphatase/phosphodiesterase domain-containing protein" evidence="6">
    <location>
        <begin position="16"/>
        <end position="400"/>
    </location>
</feature>
<feature type="domain" description="DNA/RNA non-specific endonuclease/pyrophosphatase/phosphodiesterase" evidence="7">
    <location>
        <begin position="139"/>
        <end position="383"/>
    </location>
</feature>
<dbReference type="GO" id="GO:0005634">
    <property type="term" value="C:nucleus"/>
    <property type="evidence" value="ECO:0000318"/>
    <property type="project" value="GO_Central"/>
</dbReference>
<keyword evidence="3" id="KW-0255">Endonuclease</keyword>
<proteinExistence type="inferred from homology"/>
<keyword evidence="9" id="KW-1185">Reference proteome</keyword>
<evidence type="ECO:0000256" key="4">
    <source>
        <dbReference type="PIRSR" id="PIRSR640255-1"/>
    </source>
</evidence>
<evidence type="ECO:0000256" key="6">
    <source>
        <dbReference type="SAM" id="SignalP"/>
    </source>
</evidence>
<feature type="signal peptide" evidence="6">
    <location>
        <begin position="1"/>
        <end position="15"/>
    </location>
</feature>
<evidence type="ECO:0000256" key="5">
    <source>
        <dbReference type="PIRSR" id="PIRSR640255-2"/>
    </source>
</evidence>
<evidence type="ECO:0000313" key="8">
    <source>
        <dbReference type="EMBL" id="EEZ98887.1"/>
    </source>
</evidence>
<reference evidence="8 9" key="1">
    <citation type="journal article" date="2008" name="Nature">
        <title>The genome of the model beetle and pest Tribolium castaneum.</title>
        <authorList>
            <consortium name="Tribolium Genome Sequencing Consortium"/>
            <person name="Richards S."/>
            <person name="Gibbs R.A."/>
            <person name="Weinstock G.M."/>
            <person name="Brown S.J."/>
            <person name="Denell R."/>
            <person name="Beeman R.W."/>
            <person name="Gibbs R."/>
            <person name="Beeman R.W."/>
            <person name="Brown S.J."/>
            <person name="Bucher G."/>
            <person name="Friedrich M."/>
            <person name="Grimmelikhuijzen C.J."/>
            <person name="Klingler M."/>
            <person name="Lorenzen M."/>
            <person name="Richards S."/>
            <person name="Roth S."/>
            <person name="Schroder R."/>
            <person name="Tautz D."/>
            <person name="Zdobnov E.M."/>
            <person name="Muzny D."/>
            <person name="Gibbs R.A."/>
            <person name="Weinstock G.M."/>
            <person name="Attaway T."/>
            <person name="Bell S."/>
            <person name="Buhay C.J."/>
            <person name="Chandrabose M.N."/>
            <person name="Chavez D."/>
            <person name="Clerk-Blankenburg K.P."/>
            <person name="Cree A."/>
            <person name="Dao M."/>
            <person name="Davis C."/>
            <person name="Chacko J."/>
            <person name="Dinh H."/>
            <person name="Dugan-Rocha S."/>
            <person name="Fowler G."/>
            <person name="Garner T.T."/>
            <person name="Garnes J."/>
            <person name="Gnirke A."/>
            <person name="Hawes A."/>
            <person name="Hernandez J."/>
            <person name="Hines S."/>
            <person name="Holder M."/>
            <person name="Hume J."/>
            <person name="Jhangiani S.N."/>
            <person name="Joshi V."/>
            <person name="Khan Z.M."/>
            <person name="Jackson L."/>
            <person name="Kovar C."/>
            <person name="Kowis A."/>
            <person name="Lee S."/>
            <person name="Lewis L.R."/>
            <person name="Margolis J."/>
            <person name="Morgan M."/>
            <person name="Nazareth L.V."/>
            <person name="Nguyen N."/>
            <person name="Okwuonu G."/>
            <person name="Parker D."/>
            <person name="Richards S."/>
            <person name="Ruiz S.J."/>
            <person name="Santibanez J."/>
            <person name="Savard J."/>
            <person name="Scherer S.E."/>
            <person name="Schneider B."/>
            <person name="Sodergren E."/>
            <person name="Tautz D."/>
            <person name="Vattahil S."/>
            <person name="Villasana D."/>
            <person name="White C.S."/>
            <person name="Wright R."/>
            <person name="Park Y."/>
            <person name="Beeman R.W."/>
            <person name="Lord J."/>
            <person name="Oppert B."/>
            <person name="Lorenzen M."/>
            <person name="Brown S."/>
            <person name="Wang L."/>
            <person name="Savard J."/>
            <person name="Tautz D."/>
            <person name="Richards S."/>
            <person name="Weinstock G."/>
            <person name="Gibbs R.A."/>
            <person name="Liu Y."/>
            <person name="Worley K."/>
            <person name="Weinstock G."/>
            <person name="Elsik C.G."/>
            <person name="Reese J.T."/>
            <person name="Elhaik E."/>
            <person name="Landan G."/>
            <person name="Graur D."/>
            <person name="Arensburger P."/>
            <person name="Atkinson P."/>
            <person name="Beeman R.W."/>
            <person name="Beidler J."/>
            <person name="Brown S.J."/>
            <person name="Demuth J.P."/>
            <person name="Drury D.W."/>
            <person name="Du Y.Z."/>
            <person name="Fujiwara H."/>
            <person name="Lorenzen M."/>
            <person name="Maselli V."/>
            <person name="Osanai M."/>
            <person name="Park Y."/>
            <person name="Robertson H.M."/>
            <person name="Tu Z."/>
            <person name="Wang J.J."/>
            <person name="Wang S."/>
            <person name="Richards S."/>
            <person name="Song H."/>
            <person name="Zhang L."/>
            <person name="Sodergren E."/>
            <person name="Werner D."/>
            <person name="Stanke M."/>
            <person name="Morgenstern B."/>
            <person name="Solovyev V."/>
            <person name="Kosarev P."/>
            <person name="Brown G."/>
            <person name="Chen H.C."/>
            <person name="Ermolaeva O."/>
            <person name="Hlavina W."/>
            <person name="Kapustin Y."/>
            <person name="Kiryutin B."/>
            <person name="Kitts P."/>
            <person name="Maglott D."/>
            <person name="Pruitt K."/>
            <person name="Sapojnikov V."/>
            <person name="Souvorov A."/>
            <person name="Mackey A.J."/>
            <person name="Waterhouse R.M."/>
            <person name="Wyder S."/>
            <person name="Zdobnov E.M."/>
            <person name="Zdobnov E.M."/>
            <person name="Wyder S."/>
            <person name="Kriventseva E.V."/>
            <person name="Kadowaki T."/>
            <person name="Bork P."/>
            <person name="Aranda M."/>
            <person name="Bao R."/>
            <person name="Beermann A."/>
            <person name="Berns N."/>
            <person name="Bolognesi R."/>
            <person name="Bonneton F."/>
            <person name="Bopp D."/>
            <person name="Brown S.J."/>
            <person name="Bucher G."/>
            <person name="Butts T."/>
            <person name="Chaumot A."/>
            <person name="Denell R.E."/>
            <person name="Ferrier D.E."/>
            <person name="Friedrich M."/>
            <person name="Gordon C.M."/>
            <person name="Jindra M."/>
            <person name="Klingler M."/>
            <person name="Lan Q."/>
            <person name="Lattorff H.M."/>
            <person name="Laudet V."/>
            <person name="von Levetsow C."/>
            <person name="Liu Z."/>
            <person name="Lutz R."/>
            <person name="Lynch J.A."/>
            <person name="da Fonseca R.N."/>
            <person name="Posnien N."/>
            <person name="Reuter R."/>
            <person name="Roth S."/>
            <person name="Savard J."/>
            <person name="Schinko J.B."/>
            <person name="Schmitt C."/>
            <person name="Schoppmeier M."/>
            <person name="Schroder R."/>
            <person name="Shippy T.D."/>
            <person name="Simonnet F."/>
            <person name="Marques-Souza H."/>
            <person name="Tautz D."/>
            <person name="Tomoyasu Y."/>
            <person name="Trauner J."/>
            <person name="Van der Zee M."/>
            <person name="Vervoort M."/>
            <person name="Wittkopp N."/>
            <person name="Wimmer E.A."/>
            <person name="Yang X."/>
            <person name="Jones A.K."/>
            <person name="Sattelle D.B."/>
            <person name="Ebert P.R."/>
            <person name="Nelson D."/>
            <person name="Scott J.G."/>
            <person name="Beeman R.W."/>
            <person name="Muthukrishnan S."/>
            <person name="Kramer K.J."/>
            <person name="Arakane Y."/>
            <person name="Beeman R.W."/>
            <person name="Zhu Q."/>
            <person name="Hogenkamp D."/>
            <person name="Dixit R."/>
            <person name="Oppert B."/>
            <person name="Jiang H."/>
            <person name="Zou Z."/>
            <person name="Marshall J."/>
            <person name="Elpidina E."/>
            <person name="Vinokurov K."/>
            <person name="Oppert C."/>
            <person name="Zou Z."/>
            <person name="Evans J."/>
            <person name="Lu Z."/>
            <person name="Zhao P."/>
            <person name="Sumathipala N."/>
            <person name="Altincicek B."/>
            <person name="Vilcinskas A."/>
            <person name="Williams M."/>
            <person name="Hultmark D."/>
            <person name="Hetru C."/>
            <person name="Jiang H."/>
            <person name="Grimmelikhuijzen C.J."/>
            <person name="Hauser F."/>
            <person name="Cazzamali G."/>
            <person name="Williamson M."/>
            <person name="Park Y."/>
            <person name="Li B."/>
            <person name="Tanaka Y."/>
            <person name="Predel R."/>
            <person name="Neupert S."/>
            <person name="Schachtner J."/>
            <person name="Verleyen P."/>
            <person name="Raible F."/>
            <person name="Bork P."/>
            <person name="Friedrich M."/>
            <person name="Walden K.K."/>
            <person name="Robertson H.M."/>
            <person name="Angeli S."/>
            <person name="Foret S."/>
            <person name="Bucher G."/>
            <person name="Schuetz S."/>
            <person name="Maleszka R."/>
            <person name="Wimmer E.A."/>
            <person name="Beeman R.W."/>
            <person name="Lorenzen M."/>
            <person name="Tomoyasu Y."/>
            <person name="Miller S.C."/>
            <person name="Grossmann D."/>
            <person name="Bucher G."/>
        </authorList>
    </citation>
    <scope>NUCLEOTIDE SEQUENCE [LARGE SCALE GENOMIC DNA]</scope>
    <source>
        <strain evidence="8 9">Georgia GA2</strain>
    </source>
</reference>
<dbReference type="Pfam" id="PF01223">
    <property type="entry name" value="Endonuclease_NS"/>
    <property type="match status" value="1"/>
</dbReference>
<dbReference type="AlphaFoldDB" id="D6WCE2"/>
<dbReference type="Gene3D" id="3.40.570.10">
    <property type="entry name" value="Extracellular Endonuclease, subunit A"/>
    <property type="match status" value="1"/>
</dbReference>
<organism evidence="8 9">
    <name type="scientific">Tribolium castaneum</name>
    <name type="common">Red flour beetle</name>
    <dbReference type="NCBI Taxonomy" id="7070"/>
    <lineage>
        <taxon>Eukaryota</taxon>
        <taxon>Metazoa</taxon>
        <taxon>Ecdysozoa</taxon>
        <taxon>Arthropoda</taxon>
        <taxon>Hexapoda</taxon>
        <taxon>Insecta</taxon>
        <taxon>Pterygota</taxon>
        <taxon>Neoptera</taxon>
        <taxon>Endopterygota</taxon>
        <taxon>Coleoptera</taxon>
        <taxon>Polyphaga</taxon>
        <taxon>Cucujiformia</taxon>
        <taxon>Tenebrionidae</taxon>
        <taxon>Tenebrionidae incertae sedis</taxon>
        <taxon>Tribolium</taxon>
    </lineage>
</organism>
<dbReference type="PANTHER" id="PTHR13966">
    <property type="entry name" value="ENDONUCLEASE RELATED"/>
    <property type="match status" value="1"/>
</dbReference>
<dbReference type="OMA" id="ICNDVSD"/>
<dbReference type="HOGENOM" id="CLU_048495_1_0_1"/>
<dbReference type="InterPro" id="IPR044929">
    <property type="entry name" value="DNA/RNA_non-sp_Endonuclease_sf"/>
</dbReference>
<protein>
    <recommendedName>
        <fullName evidence="7">DNA/RNA non-specific endonuclease/pyrophosphatase/phosphodiesterase domain-containing protein</fullName>
    </recommendedName>
</protein>
<keyword evidence="3" id="KW-0378">Hydrolase</keyword>
<reference evidence="8 9" key="2">
    <citation type="journal article" date="2010" name="Nucleic Acids Res.">
        <title>BeetleBase in 2010: revisions to provide comprehensive genomic information for Tribolium castaneum.</title>
        <authorList>
            <person name="Kim H.S."/>
            <person name="Murphy T."/>
            <person name="Xia J."/>
            <person name="Caragea D."/>
            <person name="Park Y."/>
            <person name="Beeman R.W."/>
            <person name="Lorenzen M.D."/>
            <person name="Butcher S."/>
            <person name="Manak J.R."/>
            <person name="Brown S.J."/>
        </authorList>
    </citation>
    <scope>GENOME REANNOTATION</scope>
    <source>
        <strain evidence="8 9">Georgia GA2</strain>
    </source>
</reference>
<dbReference type="InterPro" id="IPR040255">
    <property type="entry name" value="Non-specific_endonuclease"/>
</dbReference>
<dbReference type="Proteomes" id="UP000007266">
    <property type="component" value="Linkage group 2"/>
</dbReference>
<dbReference type="GO" id="GO:0046872">
    <property type="term" value="F:metal ion binding"/>
    <property type="evidence" value="ECO:0007669"/>
    <property type="project" value="UniProtKB-KW"/>
</dbReference>
<dbReference type="GO" id="GO:0003676">
    <property type="term" value="F:nucleic acid binding"/>
    <property type="evidence" value="ECO:0007669"/>
    <property type="project" value="InterPro"/>
</dbReference>
<evidence type="ECO:0000256" key="1">
    <source>
        <dbReference type="ARBA" id="ARBA00010052"/>
    </source>
</evidence>
<evidence type="ECO:0000313" key="9">
    <source>
        <dbReference type="Proteomes" id="UP000007266"/>
    </source>
</evidence>
<dbReference type="KEGG" id="tca:659067"/>
<gene>
    <name evidence="8" type="primary">AUGUSTUS-3.0.2_04502</name>
    <name evidence="8" type="ORF">TcasGA2_TC004502</name>
</gene>
<name>D6WCE2_TRICA</name>
<dbReference type="PhylomeDB" id="D6WCE2"/>
<dbReference type="InterPro" id="IPR001604">
    <property type="entry name" value="Endo_G_ENPP1-like_dom"/>
</dbReference>
<dbReference type="SMART" id="SM00892">
    <property type="entry name" value="Endonuclease_NS"/>
    <property type="match status" value="1"/>
</dbReference>
<evidence type="ECO:0000256" key="3">
    <source>
        <dbReference type="ARBA" id="ARBA00022759"/>
    </source>
</evidence>
<dbReference type="GO" id="GO:0005743">
    <property type="term" value="C:mitochondrial inner membrane"/>
    <property type="evidence" value="ECO:0000318"/>
    <property type="project" value="GO_Central"/>
</dbReference>